<dbReference type="PROSITE" id="PS50235">
    <property type="entry name" value="USP_3"/>
    <property type="match status" value="1"/>
</dbReference>
<dbReference type="PANTHER" id="PTHR24006">
    <property type="entry name" value="UBIQUITIN CARBOXYL-TERMINAL HYDROLASE"/>
    <property type="match status" value="1"/>
</dbReference>
<feature type="region of interest" description="Disordered" evidence="6">
    <location>
        <begin position="416"/>
        <end position="517"/>
    </location>
</feature>
<feature type="compositionally biased region" description="Polar residues" evidence="6">
    <location>
        <begin position="173"/>
        <end position="182"/>
    </location>
</feature>
<comment type="similarity">
    <text evidence="1">Belongs to the peptidase C19 family.</text>
</comment>
<dbReference type="SUPFAM" id="SSF57850">
    <property type="entry name" value="RING/U-box"/>
    <property type="match status" value="1"/>
</dbReference>
<dbReference type="SUPFAM" id="SSF54001">
    <property type="entry name" value="Cysteine proteinases"/>
    <property type="match status" value="1"/>
</dbReference>
<dbReference type="Gene3D" id="3.30.40.10">
    <property type="entry name" value="Zinc/RING finger domain, C3HC4 (zinc finger)"/>
    <property type="match status" value="1"/>
</dbReference>
<feature type="compositionally biased region" description="Acidic residues" evidence="6">
    <location>
        <begin position="499"/>
        <end position="510"/>
    </location>
</feature>
<dbReference type="GO" id="GO:0004843">
    <property type="term" value="F:cysteine-type deubiquitinase activity"/>
    <property type="evidence" value="ECO:0007669"/>
    <property type="project" value="InterPro"/>
</dbReference>
<evidence type="ECO:0008006" key="11">
    <source>
        <dbReference type="Google" id="ProtNLM"/>
    </source>
</evidence>
<dbReference type="EMBL" id="JAZDUA010000074">
    <property type="protein sequence ID" value="KAK7869441.1"/>
    <property type="molecule type" value="Genomic_DNA"/>
</dbReference>
<comment type="caution">
    <text evidence="9">The sequence shown here is derived from an EMBL/GenBank/DDBJ whole genome shotgun (WGS) entry which is preliminary data.</text>
</comment>
<feature type="region of interest" description="Disordered" evidence="6">
    <location>
        <begin position="1"/>
        <end position="36"/>
    </location>
</feature>
<proteinExistence type="inferred from homology"/>
<evidence type="ECO:0000256" key="6">
    <source>
        <dbReference type="SAM" id="MobiDB-lite"/>
    </source>
</evidence>
<dbReference type="PROSITE" id="PS00973">
    <property type="entry name" value="USP_2"/>
    <property type="match status" value="1"/>
</dbReference>
<name>A0AAN9VV84_9ORTH</name>
<dbReference type="InterPro" id="IPR018200">
    <property type="entry name" value="USP_CS"/>
</dbReference>
<protein>
    <recommendedName>
        <fullName evidence="11">Ubiquitinyl hydrolase 1</fullName>
    </recommendedName>
</protein>
<dbReference type="PROSITE" id="PS00972">
    <property type="entry name" value="USP_1"/>
    <property type="match status" value="1"/>
</dbReference>
<reference evidence="9 10" key="1">
    <citation type="submission" date="2024-03" db="EMBL/GenBank/DDBJ databases">
        <title>The genome assembly and annotation of the cricket Gryllus longicercus Weissman &amp; Gray.</title>
        <authorList>
            <person name="Szrajer S."/>
            <person name="Gray D."/>
            <person name="Ylla G."/>
        </authorList>
    </citation>
    <scope>NUCLEOTIDE SEQUENCE [LARGE SCALE GENOMIC DNA]</scope>
    <source>
        <strain evidence="9">DAG 2021-001</strain>
        <tissue evidence="9">Whole body minus gut</tissue>
    </source>
</reference>
<dbReference type="InterPro" id="IPR013083">
    <property type="entry name" value="Znf_RING/FYVE/PHD"/>
</dbReference>
<feature type="region of interest" description="Disordered" evidence="6">
    <location>
        <begin position="586"/>
        <end position="607"/>
    </location>
</feature>
<dbReference type="InterPro" id="IPR001394">
    <property type="entry name" value="Peptidase_C19_UCH"/>
</dbReference>
<evidence type="ECO:0000256" key="1">
    <source>
        <dbReference type="ARBA" id="ARBA00009085"/>
    </source>
</evidence>
<feature type="region of interest" description="Disordered" evidence="6">
    <location>
        <begin position="254"/>
        <end position="274"/>
    </location>
</feature>
<keyword evidence="2" id="KW-0479">Metal-binding</keyword>
<dbReference type="CDD" id="cd02667">
    <property type="entry name" value="Peptidase_C19K"/>
    <property type="match status" value="1"/>
</dbReference>
<dbReference type="GO" id="GO:0005829">
    <property type="term" value="C:cytosol"/>
    <property type="evidence" value="ECO:0007669"/>
    <property type="project" value="TreeGrafter"/>
</dbReference>
<dbReference type="Pfam" id="PF02148">
    <property type="entry name" value="zf-UBP"/>
    <property type="match status" value="1"/>
</dbReference>
<gene>
    <name evidence="9" type="ORF">R5R35_008168</name>
</gene>
<evidence type="ECO:0000256" key="3">
    <source>
        <dbReference type="ARBA" id="ARBA00022771"/>
    </source>
</evidence>
<dbReference type="InterPro" id="IPR028889">
    <property type="entry name" value="USP"/>
</dbReference>
<dbReference type="GO" id="GO:0005634">
    <property type="term" value="C:nucleus"/>
    <property type="evidence" value="ECO:0007669"/>
    <property type="project" value="TreeGrafter"/>
</dbReference>
<dbReference type="Proteomes" id="UP001378592">
    <property type="component" value="Unassembled WGS sequence"/>
</dbReference>
<dbReference type="GO" id="GO:0008270">
    <property type="term" value="F:zinc ion binding"/>
    <property type="evidence" value="ECO:0007669"/>
    <property type="project" value="UniProtKB-KW"/>
</dbReference>
<evidence type="ECO:0000313" key="9">
    <source>
        <dbReference type="EMBL" id="KAK7869441.1"/>
    </source>
</evidence>
<keyword evidence="10" id="KW-1185">Reference proteome</keyword>
<dbReference type="AlphaFoldDB" id="A0AAN9VV84"/>
<evidence type="ECO:0000256" key="2">
    <source>
        <dbReference type="ARBA" id="ARBA00022723"/>
    </source>
</evidence>
<evidence type="ECO:0000313" key="10">
    <source>
        <dbReference type="Proteomes" id="UP001378592"/>
    </source>
</evidence>
<feature type="compositionally biased region" description="Polar residues" evidence="6">
    <location>
        <begin position="479"/>
        <end position="498"/>
    </location>
</feature>
<dbReference type="Gene3D" id="3.90.70.10">
    <property type="entry name" value="Cysteine proteinases"/>
    <property type="match status" value="2"/>
</dbReference>
<accession>A0AAN9VV84</accession>
<feature type="region of interest" description="Disordered" evidence="6">
    <location>
        <begin position="166"/>
        <end position="189"/>
    </location>
</feature>
<keyword evidence="4" id="KW-0862">Zinc</keyword>
<feature type="compositionally biased region" description="Basic residues" evidence="6">
    <location>
        <begin position="452"/>
        <end position="468"/>
    </location>
</feature>
<dbReference type="PANTHER" id="PTHR24006:SF781">
    <property type="entry name" value="LD34905P"/>
    <property type="match status" value="1"/>
</dbReference>
<dbReference type="PROSITE" id="PS50271">
    <property type="entry name" value="ZF_UBP"/>
    <property type="match status" value="1"/>
</dbReference>
<sequence>MVKKNKNRHCQESPTIHNGGDSAESGDQKKTRPNGSGCMHIQKAVQLASIKKSLKNGCLASDCPGCIKDGVKPDGEECVPNAGLWLCLQCGHQGCGRAEKQHALKHFQVVHSDPHCIAVNTTSWNVWCYSCEVELASEYRKKLQECVKYLKNVDCPSSARHSTKACAADGNQEGESAESTSMPLADVTNMPHGVRASKKKMVSLPRVRGLQNLGNTCFLNSVLQCLAQTPHFLELLQETQQGGTRFCLAGGRGLLPKPEGGEEEDDELPPLEGTLTKWGTLTESLASTLEELRQDETTTVNPLRLFNKLITKCPQFKGGDQHDAHELLRHLLDEVRTEDLKRYWVAILDQYGLSRHDTNETVESSVRAQVRAYGRQAGELWLLPDPVFRGILVSTVECQDCLHSYQRTEPFYELSLPVTTNKPQPPVMRRKAGGDDSFDVCGNVTNETPSKHQLKKERRQQRKVRKKYQPQSQKDVRTSEPSSEGASVPQDANNGAESEQSDADVEDNVEQEVALKEVRPGERLVNGDVSSIDLKLCNGNVSDNENIEVERTVTEQSEASRRVDSEGLICSDQKMCNGTRHGEEIDQENRTDAHSAVSQHVSWERKATDNRERSLKVRDVADSKECQENRITEEKLKSIQEIEMPLALPWKDVEVDGNEVKEGFSVLVQGNKLTNGTLEESEEIGNTGDSEGNKKILEYSVCEKASIGTENVEFMDTTNDSTYLRTKDIPSKDEPSQELSLFISPTVNSPSALGSPISQTGSPSSVSSDINVDLNISNLVPSNSWPVEDTDRPFSRIAFCNDDDSLTLHNDSLQSLSPAANAQGGTQKPASEEGVCLGLPTADQLAKEMVGLSIGHDERQSPSHWDTCSAHSLEDLKEAKMGLSLEVPLCNGGGKTSDPAPLEDADKSSTLAPRYHCGDKECSIESCLNQFTLLELMTGSCKVICESCSERINKGKEGKMVATNSTKQYLVSNPPAVLVLHLKRFEVHQNMFRKTPRHVTFPMLLDIAPICNTKCRELPTIRRGQTKVLYSLYGVVQHSGTLHGGHYSAYVKVRAPVKRDDMRWCFLPTAQSTEQLEELSKGANVPSEPLPGKWFHVSDSRVTEVNEDRVLHSQAYLLFYERVW</sequence>
<evidence type="ECO:0000259" key="8">
    <source>
        <dbReference type="PROSITE" id="PS50271"/>
    </source>
</evidence>
<dbReference type="GO" id="GO:0016579">
    <property type="term" value="P:protein deubiquitination"/>
    <property type="evidence" value="ECO:0007669"/>
    <property type="project" value="InterPro"/>
</dbReference>
<evidence type="ECO:0000256" key="4">
    <source>
        <dbReference type="ARBA" id="ARBA00022833"/>
    </source>
</evidence>
<dbReference type="InterPro" id="IPR038765">
    <property type="entry name" value="Papain-like_cys_pep_sf"/>
</dbReference>
<evidence type="ECO:0000256" key="5">
    <source>
        <dbReference type="PROSITE-ProRule" id="PRU00502"/>
    </source>
</evidence>
<feature type="domain" description="USP" evidence="7">
    <location>
        <begin position="208"/>
        <end position="1123"/>
    </location>
</feature>
<dbReference type="InterPro" id="IPR001607">
    <property type="entry name" value="Znf_UBP"/>
</dbReference>
<dbReference type="InterPro" id="IPR050164">
    <property type="entry name" value="Peptidase_C19"/>
</dbReference>
<organism evidence="9 10">
    <name type="scientific">Gryllus longicercus</name>
    <dbReference type="NCBI Taxonomy" id="2509291"/>
    <lineage>
        <taxon>Eukaryota</taxon>
        <taxon>Metazoa</taxon>
        <taxon>Ecdysozoa</taxon>
        <taxon>Arthropoda</taxon>
        <taxon>Hexapoda</taxon>
        <taxon>Insecta</taxon>
        <taxon>Pterygota</taxon>
        <taxon>Neoptera</taxon>
        <taxon>Polyneoptera</taxon>
        <taxon>Orthoptera</taxon>
        <taxon>Ensifera</taxon>
        <taxon>Gryllidea</taxon>
        <taxon>Grylloidea</taxon>
        <taxon>Gryllidae</taxon>
        <taxon>Gryllinae</taxon>
        <taxon>Gryllus</taxon>
    </lineage>
</organism>
<feature type="domain" description="UBP-type" evidence="8">
    <location>
        <begin position="36"/>
        <end position="154"/>
    </location>
</feature>
<keyword evidence="3 5" id="KW-0863">Zinc-finger</keyword>
<evidence type="ECO:0000259" key="7">
    <source>
        <dbReference type="PROSITE" id="PS50235"/>
    </source>
</evidence>
<dbReference type="SMART" id="SM00290">
    <property type="entry name" value="ZnF_UBP"/>
    <property type="match status" value="1"/>
</dbReference>
<dbReference type="Pfam" id="PF00443">
    <property type="entry name" value="UCH"/>
    <property type="match status" value="1"/>
</dbReference>